<evidence type="ECO:0000313" key="2">
    <source>
        <dbReference type="Proteomes" id="UP000034591"/>
    </source>
</evidence>
<dbReference type="InterPro" id="IPR044153">
    <property type="entry name" value="PIN_Pae0151-like"/>
</dbReference>
<dbReference type="STRING" id="1618545.US53_C0008G0009"/>
<accession>A0A0G0H3I3</accession>
<sequence>MKKYFVDASVILKTILKESDSVSKRFGKILKEVKSGKVELFSQKFLTVEVANGFRYGTNDVSEALEYFDVFIKLPIKYLNLTKMQQRKTIEVSYELRTTVYDTSYHISAKAHGATFSTCDEEYYKKAKSLGDIEFLG</sequence>
<comment type="caution">
    <text evidence="1">The sequence shown here is derived from an EMBL/GenBank/DDBJ whole genome shotgun (WGS) entry which is preliminary data.</text>
</comment>
<proteinExistence type="predicted"/>
<reference evidence="1 2" key="1">
    <citation type="journal article" date="2015" name="Nature">
        <title>rRNA introns, odd ribosomes, and small enigmatic genomes across a large radiation of phyla.</title>
        <authorList>
            <person name="Brown C.T."/>
            <person name="Hug L.A."/>
            <person name="Thomas B.C."/>
            <person name="Sharon I."/>
            <person name="Castelle C.J."/>
            <person name="Singh A."/>
            <person name="Wilkins M.J."/>
            <person name="Williams K.H."/>
            <person name="Banfield J.F."/>
        </authorList>
    </citation>
    <scope>NUCLEOTIDE SEQUENCE [LARGE SCALE GENOMIC DNA]</scope>
</reference>
<dbReference type="SUPFAM" id="SSF88723">
    <property type="entry name" value="PIN domain-like"/>
    <property type="match status" value="1"/>
</dbReference>
<protein>
    <submittedName>
        <fullName evidence="1">Uncharacterized protein</fullName>
    </submittedName>
</protein>
<organism evidence="1 2">
    <name type="scientific">Candidatus Woesebacteria bacterium GW2011_GWA1_37_7</name>
    <dbReference type="NCBI Taxonomy" id="1618545"/>
    <lineage>
        <taxon>Bacteria</taxon>
        <taxon>Candidatus Woeseibacteriota</taxon>
    </lineage>
</organism>
<dbReference type="Gene3D" id="3.40.50.1010">
    <property type="entry name" value="5'-nuclease"/>
    <property type="match status" value="1"/>
</dbReference>
<dbReference type="InterPro" id="IPR029060">
    <property type="entry name" value="PIN-like_dom_sf"/>
</dbReference>
<gene>
    <name evidence="1" type="ORF">US53_C0008G0009</name>
</gene>
<evidence type="ECO:0000313" key="1">
    <source>
        <dbReference type="EMBL" id="KKQ37818.1"/>
    </source>
</evidence>
<dbReference type="AlphaFoldDB" id="A0A0G0H3I3"/>
<dbReference type="EMBL" id="LBTI01000008">
    <property type="protein sequence ID" value="KKQ37818.1"/>
    <property type="molecule type" value="Genomic_DNA"/>
</dbReference>
<dbReference type="Proteomes" id="UP000034591">
    <property type="component" value="Unassembled WGS sequence"/>
</dbReference>
<name>A0A0G0H3I3_9BACT</name>
<dbReference type="CDD" id="cd09873">
    <property type="entry name" value="PIN_Pae0151-like"/>
    <property type="match status" value="1"/>
</dbReference>